<sequence>MIRINKTASNIHFNETETDRELIFQQLYYDFKKLNLRREFAIMLKSEISQIYSAIELPRQTSRENEKSFNTE</sequence>
<dbReference type="PATRIC" id="fig|280505.15.peg.112"/>
<dbReference type="AlphaFoldDB" id="A0A0S2ILE8"/>
<name>A0A0S2ILE8_LEPBO</name>
<accession>A0A0S2ILE8</accession>
<dbReference type="AntiFam" id="ANF00053">
    <property type="entry name" value="Translation of DNA repeat"/>
</dbReference>
<reference evidence="1 2" key="1">
    <citation type="journal article" date="2015" name="PLoS Negl. Trop. Dis.">
        <title>Distribution of Plasmids in Distinct Leptospira Pathogenic Species.</title>
        <authorList>
            <person name="Wang Y."/>
            <person name="Zhuang X."/>
            <person name="Zhong Y."/>
            <person name="Zhang C."/>
            <person name="Zhang Y."/>
            <person name="Zeng L."/>
            <person name="Zhu Y."/>
            <person name="He P."/>
            <person name="Dong K."/>
            <person name="Pal U."/>
            <person name="Guo X."/>
            <person name="Qin J."/>
        </authorList>
    </citation>
    <scope>NUCLEOTIDE SEQUENCE [LARGE SCALE GENOMIC DNA]</scope>
    <source>
        <strain evidence="1 2">56604</strain>
    </source>
</reference>
<dbReference type="Proteomes" id="UP000058857">
    <property type="component" value="Chromosome 1"/>
</dbReference>
<gene>
    <name evidence="1" type="ORF">LBBP_00120</name>
</gene>
<protein>
    <submittedName>
        <fullName evidence="1">Uncharacterized protein</fullName>
    </submittedName>
</protein>
<dbReference type="EMBL" id="CP012029">
    <property type="protein sequence ID" value="ALO24492.1"/>
    <property type="molecule type" value="Genomic_DNA"/>
</dbReference>
<evidence type="ECO:0000313" key="1">
    <source>
        <dbReference type="EMBL" id="ALO24492.1"/>
    </source>
</evidence>
<evidence type="ECO:0000313" key="2">
    <source>
        <dbReference type="Proteomes" id="UP000058857"/>
    </source>
</evidence>
<organism evidence="1">
    <name type="scientific">Leptospira borgpetersenii serovar Ballum</name>
    <dbReference type="NCBI Taxonomy" id="280505"/>
    <lineage>
        <taxon>Bacteria</taxon>
        <taxon>Pseudomonadati</taxon>
        <taxon>Spirochaetota</taxon>
        <taxon>Spirochaetia</taxon>
        <taxon>Leptospirales</taxon>
        <taxon>Leptospiraceae</taxon>
        <taxon>Leptospira</taxon>
    </lineage>
</organism>
<proteinExistence type="predicted"/>